<keyword evidence="2" id="KW-1003">Cell membrane</keyword>
<dbReference type="EMBL" id="BOPV01000001">
    <property type="protein sequence ID" value="GIL40817.1"/>
    <property type="molecule type" value="Genomic_DNA"/>
</dbReference>
<keyword evidence="5 6" id="KW-0472">Membrane</keyword>
<comment type="subcellular location">
    <subcellularLocation>
        <location evidence="1">Cell membrane</location>
        <topology evidence="1">Multi-pass membrane protein</topology>
    </subcellularLocation>
</comment>
<dbReference type="GO" id="GO:0005886">
    <property type="term" value="C:plasma membrane"/>
    <property type="evidence" value="ECO:0007669"/>
    <property type="project" value="UniProtKB-SubCell"/>
</dbReference>
<evidence type="ECO:0000256" key="1">
    <source>
        <dbReference type="ARBA" id="ARBA00004651"/>
    </source>
</evidence>
<dbReference type="RefSeq" id="WP_420244032.1">
    <property type="nucleotide sequence ID" value="NZ_BOPV01000001.1"/>
</dbReference>
<keyword evidence="4 6" id="KW-1133">Transmembrane helix</keyword>
<dbReference type="Pfam" id="PF03706">
    <property type="entry name" value="LPG_synthase_TM"/>
    <property type="match status" value="1"/>
</dbReference>
<evidence type="ECO:0000256" key="5">
    <source>
        <dbReference type="ARBA" id="ARBA00023136"/>
    </source>
</evidence>
<evidence type="ECO:0000256" key="6">
    <source>
        <dbReference type="SAM" id="Phobius"/>
    </source>
</evidence>
<accession>A0A8S8XH34</accession>
<reference evidence="7" key="1">
    <citation type="submission" date="2021-02" db="EMBL/GenBank/DDBJ databases">
        <title>Genome sequence of Rhodospirillales sp. strain TMPK1 isolated from soil.</title>
        <authorList>
            <person name="Nakai R."/>
            <person name="Kusada H."/>
            <person name="Tamaki H."/>
        </authorList>
    </citation>
    <scope>NUCLEOTIDE SEQUENCE</scope>
    <source>
        <strain evidence="7">TMPK1</strain>
    </source>
</reference>
<evidence type="ECO:0008006" key="9">
    <source>
        <dbReference type="Google" id="ProtNLM"/>
    </source>
</evidence>
<organism evidence="7 8">
    <name type="scientific">Roseiterribacter gracilis</name>
    <dbReference type="NCBI Taxonomy" id="2812848"/>
    <lineage>
        <taxon>Bacteria</taxon>
        <taxon>Pseudomonadati</taxon>
        <taxon>Pseudomonadota</taxon>
        <taxon>Alphaproteobacteria</taxon>
        <taxon>Rhodospirillales</taxon>
        <taxon>Roseiterribacteraceae</taxon>
        <taxon>Roseiterribacter</taxon>
    </lineage>
</organism>
<sequence>MKFGTIFSAVSGVAGAALAVWLLQEYGVDRVFAAIVGSGWGFLWVVLFHCVETALSAAAWHALAEGAPDRPSYSRFVLIRWIREAVNNLLPVAQIGGEVVAARLLKREGASLPRAVAWPTADLTVEMLTQIVFTIGGLYLLWVGGESDELFQSIAAGLVGATAIALAVFGAQLAGVARALERGLVKFGEKFGFAGLGKIEGLHEALSSIYRSRRRVLRACFYHLACWIAGGVGIWIMLWSIDVHVSLRAALVIEALGQAIRALGFAVPGALGVQEGALILVSGLFGVPPDMALALSIVRRLREVVHGVPALLLWQRMESRSDRHAALVPEAAE</sequence>
<feature type="transmembrane region" description="Helical" evidence="6">
    <location>
        <begin position="220"/>
        <end position="241"/>
    </location>
</feature>
<feature type="transmembrane region" description="Helical" evidence="6">
    <location>
        <begin position="277"/>
        <end position="298"/>
    </location>
</feature>
<evidence type="ECO:0000256" key="2">
    <source>
        <dbReference type="ARBA" id="ARBA00022475"/>
    </source>
</evidence>
<keyword evidence="8" id="KW-1185">Reference proteome</keyword>
<keyword evidence="3 6" id="KW-0812">Transmembrane</keyword>
<proteinExistence type="predicted"/>
<gene>
    <name evidence="7" type="ORF">TMPK1_30540</name>
</gene>
<feature type="transmembrane region" description="Helical" evidence="6">
    <location>
        <begin position="154"/>
        <end position="177"/>
    </location>
</feature>
<dbReference type="AlphaFoldDB" id="A0A8S8XH34"/>
<dbReference type="Proteomes" id="UP000681075">
    <property type="component" value="Unassembled WGS sequence"/>
</dbReference>
<dbReference type="NCBIfam" id="TIGR03476">
    <property type="entry name" value="HpnL"/>
    <property type="match status" value="1"/>
</dbReference>
<name>A0A8S8XH34_9PROT</name>
<dbReference type="PANTHER" id="PTHR39087">
    <property type="entry name" value="UPF0104 MEMBRANE PROTEIN MJ1595"/>
    <property type="match status" value="1"/>
</dbReference>
<evidence type="ECO:0000256" key="4">
    <source>
        <dbReference type="ARBA" id="ARBA00022989"/>
    </source>
</evidence>
<evidence type="ECO:0000313" key="8">
    <source>
        <dbReference type="Proteomes" id="UP000681075"/>
    </source>
</evidence>
<comment type="caution">
    <text evidence="7">The sequence shown here is derived from an EMBL/GenBank/DDBJ whole genome shotgun (WGS) entry which is preliminary data.</text>
</comment>
<dbReference type="PANTHER" id="PTHR39087:SF2">
    <property type="entry name" value="UPF0104 MEMBRANE PROTEIN MJ1595"/>
    <property type="match status" value="1"/>
</dbReference>
<evidence type="ECO:0000256" key="3">
    <source>
        <dbReference type="ARBA" id="ARBA00022692"/>
    </source>
</evidence>
<dbReference type="NCBIfam" id="TIGR00374">
    <property type="entry name" value="flippase-like domain"/>
    <property type="match status" value="1"/>
</dbReference>
<evidence type="ECO:0000313" key="7">
    <source>
        <dbReference type="EMBL" id="GIL40817.1"/>
    </source>
</evidence>
<protein>
    <recommendedName>
        <fullName evidence="9">TIGR00374 family protein</fullName>
    </recommendedName>
</protein>
<feature type="transmembrane region" description="Helical" evidence="6">
    <location>
        <begin position="123"/>
        <end position="142"/>
    </location>
</feature>
<dbReference type="InterPro" id="IPR022791">
    <property type="entry name" value="L-PG_synthase/AglD"/>
</dbReference>
<feature type="transmembrane region" description="Helical" evidence="6">
    <location>
        <begin position="31"/>
        <end position="51"/>
    </location>
</feature>